<dbReference type="EMBL" id="CP162607">
    <property type="protein sequence ID" value="XDK36516.1"/>
    <property type="molecule type" value="Genomic_DNA"/>
</dbReference>
<keyword evidence="1" id="KW-0812">Transmembrane</keyword>
<feature type="transmembrane region" description="Helical" evidence="1">
    <location>
        <begin position="94"/>
        <end position="116"/>
    </location>
</feature>
<keyword evidence="1" id="KW-0472">Membrane</keyword>
<feature type="transmembrane region" description="Helical" evidence="1">
    <location>
        <begin position="69"/>
        <end position="88"/>
    </location>
</feature>
<evidence type="ECO:0000313" key="2">
    <source>
        <dbReference type="EMBL" id="XDK36516.1"/>
    </source>
</evidence>
<evidence type="ECO:0000256" key="1">
    <source>
        <dbReference type="SAM" id="Phobius"/>
    </source>
</evidence>
<reference evidence="2" key="1">
    <citation type="submission" date="2024-07" db="EMBL/GenBank/DDBJ databases">
        <title>Identification and characteristics of a novel species of coltsfoot's symbiotic bacteria.</title>
        <authorList>
            <person name="Juszczyk A."/>
            <person name="Jasielczuk I."/>
            <person name="Gurgul A."/>
            <person name="Rogala M."/>
            <person name="Kowalczyk A."/>
            <person name="Szmatola T."/>
            <person name="Kosecka-Strojek M."/>
            <person name="Arent Z."/>
            <person name="Latowski D."/>
        </authorList>
    </citation>
    <scope>NUCLEOTIDE SEQUENCE</scope>
    <source>
        <strain evidence="2">Hg7Tf</strain>
    </source>
</reference>
<feature type="transmembrane region" description="Helical" evidence="1">
    <location>
        <begin position="42"/>
        <end position="62"/>
    </location>
</feature>
<protein>
    <submittedName>
        <fullName evidence="2">DUF4190 domain-containing protein</fullName>
    </submittedName>
</protein>
<gene>
    <name evidence="2" type="ORF">AB4Y39_22885</name>
</gene>
<keyword evidence="1" id="KW-1133">Transmembrane helix</keyword>
<proteinExistence type="predicted"/>
<name>A0AB39I2W7_9PSED</name>
<accession>A0AB39I2W7</accession>
<sequence length="117" mass="12182">MAMVFCRGCAKQIHETAPSCPQCGALQHLQAATQPANPPSPWMGIVSLTLGILCTLSLFDSADWDGDTVLGLSLFAIISLVLGSISILQQKPGSNMGIAGVVMSGISLFVFIGFSVN</sequence>
<dbReference type="AlphaFoldDB" id="A0AB39I2W7"/>
<dbReference type="RefSeq" id="WP_045181182.1">
    <property type="nucleotide sequence ID" value="NZ_CP162607.1"/>
</dbReference>
<organism evidence="2">
    <name type="scientific">Pseudomonas sp. Hg7Tf</name>
    <dbReference type="NCBI Taxonomy" id="3236988"/>
    <lineage>
        <taxon>Bacteria</taxon>
        <taxon>Pseudomonadati</taxon>
        <taxon>Pseudomonadota</taxon>
        <taxon>Gammaproteobacteria</taxon>
        <taxon>Pseudomonadales</taxon>
        <taxon>Pseudomonadaceae</taxon>
        <taxon>Pseudomonas</taxon>
    </lineage>
</organism>